<keyword evidence="3" id="KW-1185">Reference proteome</keyword>
<gene>
    <name evidence="2" type="ORF">MUK42_06823</name>
</gene>
<sequence>MTKAQENVIVSLYNLSISTHEMLMFTLGILDALVVALCLLSLAHHIIVTLYSLLSVKAYCSINESKKPLIITLDVSIRSIKDVVKVFFSLFLYPLNRIALIELSIMSPLFALVVTNGRRGGCKGLQ</sequence>
<proteinExistence type="predicted"/>
<keyword evidence="1" id="KW-0812">Transmembrane</keyword>
<evidence type="ECO:0000313" key="3">
    <source>
        <dbReference type="Proteomes" id="UP001055439"/>
    </source>
</evidence>
<name>A0A9E7L2J2_9LILI</name>
<dbReference type="EMBL" id="CP097510">
    <property type="protein sequence ID" value="URE41632.1"/>
    <property type="molecule type" value="Genomic_DNA"/>
</dbReference>
<evidence type="ECO:0000313" key="2">
    <source>
        <dbReference type="EMBL" id="URE41632.1"/>
    </source>
</evidence>
<keyword evidence="1" id="KW-0472">Membrane</keyword>
<accession>A0A9E7L2J2</accession>
<evidence type="ECO:0000256" key="1">
    <source>
        <dbReference type="SAM" id="Phobius"/>
    </source>
</evidence>
<dbReference type="AlphaFoldDB" id="A0A9E7L2J2"/>
<organism evidence="2 3">
    <name type="scientific">Musa troglodytarum</name>
    <name type="common">fe'i banana</name>
    <dbReference type="NCBI Taxonomy" id="320322"/>
    <lineage>
        <taxon>Eukaryota</taxon>
        <taxon>Viridiplantae</taxon>
        <taxon>Streptophyta</taxon>
        <taxon>Embryophyta</taxon>
        <taxon>Tracheophyta</taxon>
        <taxon>Spermatophyta</taxon>
        <taxon>Magnoliopsida</taxon>
        <taxon>Liliopsida</taxon>
        <taxon>Zingiberales</taxon>
        <taxon>Musaceae</taxon>
        <taxon>Musa</taxon>
    </lineage>
</organism>
<reference evidence="2" key="1">
    <citation type="submission" date="2022-05" db="EMBL/GenBank/DDBJ databases">
        <title>The Musa troglodytarum L. genome provides insights into the mechanism of non-climacteric behaviour and enrichment of carotenoids.</title>
        <authorList>
            <person name="Wang J."/>
        </authorList>
    </citation>
    <scope>NUCLEOTIDE SEQUENCE</scope>
    <source>
        <tissue evidence="2">Leaf</tissue>
    </source>
</reference>
<protein>
    <submittedName>
        <fullName evidence="2">U-box domain-containing protein</fullName>
    </submittedName>
</protein>
<keyword evidence="1" id="KW-1133">Transmembrane helix</keyword>
<dbReference type="Proteomes" id="UP001055439">
    <property type="component" value="Chromosome 8"/>
</dbReference>
<feature type="transmembrane region" description="Helical" evidence="1">
    <location>
        <begin position="22"/>
        <end position="47"/>
    </location>
</feature>